<name>F8NJX7_SERL9</name>
<dbReference type="EMBL" id="GL945430">
    <property type="protein sequence ID" value="EGO28289.1"/>
    <property type="molecule type" value="Genomic_DNA"/>
</dbReference>
<sequence>AKKIEIVTGTDGVDGLPPKYRCGERIYGAIDRPSMARNEAQGVEEYNRVEVVIR</sequence>
<organism>
    <name type="scientific">Serpula lacrymans var. lacrymans (strain S7.9)</name>
    <name type="common">Dry rot fungus</name>
    <dbReference type="NCBI Taxonomy" id="578457"/>
    <lineage>
        <taxon>Eukaryota</taxon>
        <taxon>Fungi</taxon>
        <taxon>Dikarya</taxon>
        <taxon>Basidiomycota</taxon>
        <taxon>Agaricomycotina</taxon>
        <taxon>Agaricomycetes</taxon>
        <taxon>Agaricomycetidae</taxon>
        <taxon>Boletales</taxon>
        <taxon>Coniophorineae</taxon>
        <taxon>Serpulaceae</taxon>
        <taxon>Serpula</taxon>
    </lineage>
</organism>
<reference evidence="1" key="1">
    <citation type="submission" date="2011-04" db="EMBL/GenBank/DDBJ databases">
        <title>Evolution of plant cell wall degrading machinery underlies the functional diversity of forest fungi.</title>
        <authorList>
            <consortium name="US DOE Joint Genome Institute (JGI-PGF)"/>
            <person name="Eastwood D.C."/>
            <person name="Floudas D."/>
            <person name="Binder M."/>
            <person name="Majcherczyk A."/>
            <person name="Schneider P."/>
            <person name="Aerts A."/>
            <person name="Asiegbu F.O."/>
            <person name="Baker S.E."/>
            <person name="Barry K."/>
            <person name="Bendiksby M."/>
            <person name="Blumentritt M."/>
            <person name="Coutinho P.M."/>
            <person name="Cullen D."/>
            <person name="Cullen D."/>
            <person name="Gathman A."/>
            <person name="Goodell B."/>
            <person name="Henrissat B."/>
            <person name="Ihrmark K."/>
            <person name="Kauserud H."/>
            <person name="Kohler A."/>
            <person name="LaButti K."/>
            <person name="Lapidus A."/>
            <person name="Lavin J.L."/>
            <person name="Lee Y.-H."/>
            <person name="Lindquist E."/>
            <person name="Lilly W."/>
            <person name="Lucas S."/>
            <person name="Morin E."/>
            <person name="Murat C."/>
            <person name="Oguiza J.A."/>
            <person name="Park J."/>
            <person name="Pisabarro A.G."/>
            <person name="Riley R."/>
            <person name="Rosling A."/>
            <person name="Salamov A."/>
            <person name="Schmidt O."/>
            <person name="Schmutz J."/>
            <person name="Skrede I."/>
            <person name="Stenlid J."/>
            <person name="Wiebenga A."/>
            <person name="Xie X."/>
            <person name="Kues U."/>
            <person name="Hibbett D.S."/>
            <person name="Hoffmeister D."/>
            <person name="Hogberg N."/>
            <person name="Martin F."/>
            <person name="Grigoriev I.V."/>
            <person name="Watkinson S.C."/>
        </authorList>
    </citation>
    <scope>NUCLEOTIDE SEQUENCE</scope>
    <source>
        <strain evidence="1">S7.9</strain>
    </source>
</reference>
<feature type="non-terminal residue" evidence="1">
    <location>
        <position position="1"/>
    </location>
</feature>
<evidence type="ECO:0000313" key="1">
    <source>
        <dbReference type="EMBL" id="EGO28289.1"/>
    </source>
</evidence>
<dbReference type="Proteomes" id="UP000008064">
    <property type="component" value="Unassembled WGS sequence"/>
</dbReference>
<dbReference type="KEGG" id="sla:SERLADRAFT_379906"/>
<dbReference type="RefSeq" id="XP_007314488.1">
    <property type="nucleotide sequence ID" value="XM_007314426.1"/>
</dbReference>
<accession>F8NJX7</accession>
<proteinExistence type="predicted"/>
<protein>
    <submittedName>
        <fullName evidence="1">Uncharacterized protein</fullName>
    </submittedName>
</protein>
<gene>
    <name evidence="1" type="ORF">SERLADRAFT_379906</name>
</gene>
<dbReference type="HOGENOM" id="CLU_208185_0_0_1"/>
<dbReference type="AlphaFoldDB" id="F8NJX7"/>
<dbReference type="GeneID" id="18810856"/>